<dbReference type="EMBL" id="VSRR010001474">
    <property type="protein sequence ID" value="MPC25509.1"/>
    <property type="molecule type" value="Genomic_DNA"/>
</dbReference>
<reference evidence="1 2" key="1">
    <citation type="submission" date="2019-05" db="EMBL/GenBank/DDBJ databases">
        <title>Another draft genome of Portunus trituberculatus and its Hox gene families provides insights of decapod evolution.</title>
        <authorList>
            <person name="Jeong J.-H."/>
            <person name="Song I."/>
            <person name="Kim S."/>
            <person name="Choi T."/>
            <person name="Kim D."/>
            <person name="Ryu S."/>
            <person name="Kim W."/>
        </authorList>
    </citation>
    <scope>NUCLEOTIDE SEQUENCE [LARGE SCALE GENOMIC DNA]</scope>
    <source>
        <tissue evidence="1">Muscle</tissue>
    </source>
</reference>
<dbReference type="Proteomes" id="UP000324222">
    <property type="component" value="Unassembled WGS sequence"/>
</dbReference>
<protein>
    <submittedName>
        <fullName evidence="1">Uncharacterized protein</fullName>
    </submittedName>
</protein>
<evidence type="ECO:0000313" key="2">
    <source>
        <dbReference type="Proteomes" id="UP000324222"/>
    </source>
</evidence>
<evidence type="ECO:0000313" key="1">
    <source>
        <dbReference type="EMBL" id="MPC25509.1"/>
    </source>
</evidence>
<sequence length="88" mass="9823">MLSANAVELWTCVCADCLSVMNCTPNIVKNQPDVSTSQRKVCERDSERLTLDLGDRTQLFPEHAAFTMNELREALQPRPDTAVGSNRI</sequence>
<dbReference type="AlphaFoldDB" id="A0A5B7DWQ1"/>
<comment type="caution">
    <text evidence="1">The sequence shown here is derived from an EMBL/GenBank/DDBJ whole genome shotgun (WGS) entry which is preliminary data.</text>
</comment>
<organism evidence="1 2">
    <name type="scientific">Portunus trituberculatus</name>
    <name type="common">Swimming crab</name>
    <name type="synonym">Neptunus trituberculatus</name>
    <dbReference type="NCBI Taxonomy" id="210409"/>
    <lineage>
        <taxon>Eukaryota</taxon>
        <taxon>Metazoa</taxon>
        <taxon>Ecdysozoa</taxon>
        <taxon>Arthropoda</taxon>
        <taxon>Crustacea</taxon>
        <taxon>Multicrustacea</taxon>
        <taxon>Malacostraca</taxon>
        <taxon>Eumalacostraca</taxon>
        <taxon>Eucarida</taxon>
        <taxon>Decapoda</taxon>
        <taxon>Pleocyemata</taxon>
        <taxon>Brachyura</taxon>
        <taxon>Eubrachyura</taxon>
        <taxon>Portunoidea</taxon>
        <taxon>Portunidae</taxon>
        <taxon>Portuninae</taxon>
        <taxon>Portunus</taxon>
    </lineage>
</organism>
<keyword evidence="2" id="KW-1185">Reference proteome</keyword>
<proteinExistence type="predicted"/>
<accession>A0A5B7DWQ1</accession>
<name>A0A5B7DWQ1_PORTR</name>
<gene>
    <name evidence="1" type="ORF">E2C01_018626</name>
</gene>